<protein>
    <submittedName>
        <fullName evidence="1">Uncharacterized protein</fullName>
    </submittedName>
</protein>
<keyword evidence="2" id="KW-1185">Reference proteome</keyword>
<comment type="caution">
    <text evidence="1">The sequence shown here is derived from an EMBL/GenBank/DDBJ whole genome shotgun (WGS) entry which is preliminary data.</text>
</comment>
<dbReference type="RefSeq" id="WP_200380401.1">
    <property type="nucleotide sequence ID" value="NZ_NRRU01000203.1"/>
</dbReference>
<reference evidence="1" key="1">
    <citation type="submission" date="2017-08" db="EMBL/GenBank/DDBJ databases">
        <authorList>
            <person name="Imhoff J.F."/>
            <person name="Rahn T."/>
            <person name="Kuenzel S."/>
            <person name="Neulinger S.C."/>
        </authorList>
    </citation>
    <scope>NUCLEOTIDE SEQUENCE</scope>
    <source>
        <strain evidence="1">IM 151</strain>
    </source>
</reference>
<dbReference type="Proteomes" id="UP001041814">
    <property type="component" value="Unassembled WGS sequence"/>
</dbReference>
<sequence length="64" mass="6822">MKRRLPRLRAAGSALAGLRLPGRGAAAPCWLADAGPDGISLVALRREGRAGAAVWHEVLRREHS</sequence>
<evidence type="ECO:0000313" key="1">
    <source>
        <dbReference type="EMBL" id="MBK1715998.1"/>
    </source>
</evidence>
<organism evidence="1 2">
    <name type="scientific">Rubrivivax gelatinosus</name>
    <name type="common">Rhodocyclus gelatinosus</name>
    <name type="synonym">Rhodopseudomonas gelatinosa</name>
    <dbReference type="NCBI Taxonomy" id="28068"/>
    <lineage>
        <taxon>Bacteria</taxon>
        <taxon>Pseudomonadati</taxon>
        <taxon>Pseudomonadota</taxon>
        <taxon>Betaproteobacteria</taxon>
        <taxon>Burkholderiales</taxon>
        <taxon>Sphaerotilaceae</taxon>
        <taxon>Rubrivivax</taxon>
    </lineage>
</organism>
<accession>A0ABS1E2M8</accession>
<gene>
    <name evidence="1" type="ORF">CKO43_24965</name>
</gene>
<evidence type="ECO:0000313" key="2">
    <source>
        <dbReference type="Proteomes" id="UP001041814"/>
    </source>
</evidence>
<name>A0ABS1E2M8_RUBGE</name>
<proteinExistence type="predicted"/>
<dbReference type="EMBL" id="NRRU01000203">
    <property type="protein sequence ID" value="MBK1715998.1"/>
    <property type="molecule type" value="Genomic_DNA"/>
</dbReference>
<reference evidence="1" key="2">
    <citation type="journal article" date="2020" name="Microorganisms">
        <title>Osmotic Adaptation and Compatible Solute Biosynthesis of Phototrophic Bacteria as Revealed from Genome Analyses.</title>
        <authorList>
            <person name="Imhoff J.F."/>
            <person name="Rahn T."/>
            <person name="Kunzel S."/>
            <person name="Keller A."/>
            <person name="Neulinger S.C."/>
        </authorList>
    </citation>
    <scope>NUCLEOTIDE SEQUENCE</scope>
    <source>
        <strain evidence="1">IM 151</strain>
    </source>
</reference>
<feature type="non-terminal residue" evidence="1">
    <location>
        <position position="64"/>
    </location>
</feature>